<keyword evidence="2" id="KW-0547">Nucleotide-binding</keyword>
<protein>
    <submittedName>
        <fullName evidence="2">ATP-binding protein</fullName>
    </submittedName>
</protein>
<dbReference type="InterPro" id="IPR051396">
    <property type="entry name" value="Bact_Antivir_Def_Nuclease"/>
</dbReference>
<keyword evidence="2" id="KW-0067">ATP-binding</keyword>
<dbReference type="InterPro" id="IPR027417">
    <property type="entry name" value="P-loop_NTPase"/>
</dbReference>
<dbReference type="PANTHER" id="PTHR43581">
    <property type="entry name" value="ATP/GTP PHOSPHATASE"/>
    <property type="match status" value="1"/>
</dbReference>
<reference evidence="2 3" key="1">
    <citation type="journal article" date="2019" name="Antonie Van Leeuwenhoek">
        <title>Description of 'Ca. Methylobacter oryzae' KRF1, a novel species from the environmentally important Methylobacter clade 2.</title>
        <authorList>
            <person name="Khatri K."/>
            <person name="Mohite J.A."/>
            <person name="Pandit P.S."/>
            <person name="Bahulikar R."/>
            <person name="Rahalkar M.C."/>
        </authorList>
    </citation>
    <scope>NUCLEOTIDE SEQUENCE [LARGE SCALE GENOMIC DNA]</scope>
    <source>
        <strain evidence="2 3">KRF1</strain>
    </source>
</reference>
<dbReference type="GO" id="GO:0005524">
    <property type="term" value="F:ATP binding"/>
    <property type="evidence" value="ECO:0007669"/>
    <property type="project" value="UniProtKB-KW"/>
</dbReference>
<comment type="caution">
    <text evidence="2">The sequence shown here is derived from an EMBL/GenBank/DDBJ whole genome shotgun (WGS) entry which is preliminary data.</text>
</comment>
<feature type="domain" description="ATPase AAA-type core" evidence="1">
    <location>
        <begin position="196"/>
        <end position="267"/>
    </location>
</feature>
<evidence type="ECO:0000313" key="2">
    <source>
        <dbReference type="EMBL" id="TRW90732.1"/>
    </source>
</evidence>
<proteinExistence type="predicted"/>
<dbReference type="Gene3D" id="3.40.50.300">
    <property type="entry name" value="P-loop containing nucleotide triphosphate hydrolases"/>
    <property type="match status" value="2"/>
</dbReference>
<organism evidence="2 3">
    <name type="scientific">Candidatus Methylobacter oryzae</name>
    <dbReference type="NCBI Taxonomy" id="2497749"/>
    <lineage>
        <taxon>Bacteria</taxon>
        <taxon>Pseudomonadati</taxon>
        <taxon>Pseudomonadota</taxon>
        <taxon>Gammaproteobacteria</taxon>
        <taxon>Methylococcales</taxon>
        <taxon>Methylococcaceae</taxon>
        <taxon>Methylobacter</taxon>
    </lineage>
</organism>
<evidence type="ECO:0000259" key="1">
    <source>
        <dbReference type="Pfam" id="PF13304"/>
    </source>
</evidence>
<dbReference type="EMBL" id="RYFG02000116">
    <property type="protein sequence ID" value="TRW90732.1"/>
    <property type="molecule type" value="Genomic_DNA"/>
</dbReference>
<evidence type="ECO:0000313" key="3">
    <source>
        <dbReference type="Proteomes" id="UP000733744"/>
    </source>
</evidence>
<accession>A0ABY3C634</accession>
<dbReference type="PANTHER" id="PTHR43581:SF4">
    <property type="entry name" value="ATP_GTP PHOSPHATASE"/>
    <property type="match status" value="1"/>
</dbReference>
<dbReference type="InterPro" id="IPR003959">
    <property type="entry name" value="ATPase_AAA_core"/>
</dbReference>
<gene>
    <name evidence="2" type="ORF">EKO24_018215</name>
</gene>
<keyword evidence="3" id="KW-1185">Reference proteome</keyword>
<sequence>MNEHFLTEIQIKQFKCFIDFKASGFKRVNLIGGKNNVGKTAFMEACYINVHSININTMITAIYNIKFDRESLNILYGYKKDIDQQAILDSTKCYIADSNLFSIKYSISEKDALKTYQLNINNNSIFINANEFSIIFETIDNVRIIDNFGWSDGGIIWAYQAIQKQDQENQLNTFIREFDDSLESFKIIGDKPQCKTNGVYRDIVEFGDGLRHYISIICALYACENGYLFIDEIDNGIHYTQLDRLWEIILTLSKKINCQVFAITHSKEMLESFARVSEKLEERDISYTRLVRNKQQEIKTVVMDYEVFLNSLDQEHEVRGW</sequence>
<dbReference type="RefSeq" id="WP_127027420.1">
    <property type="nucleotide sequence ID" value="NZ_RYFG02000116.1"/>
</dbReference>
<dbReference type="Proteomes" id="UP000733744">
    <property type="component" value="Unassembled WGS sequence"/>
</dbReference>
<name>A0ABY3C634_9GAMM</name>
<dbReference type="Pfam" id="PF13304">
    <property type="entry name" value="AAA_21"/>
    <property type="match status" value="1"/>
</dbReference>
<dbReference type="SUPFAM" id="SSF52540">
    <property type="entry name" value="P-loop containing nucleoside triphosphate hydrolases"/>
    <property type="match status" value="1"/>
</dbReference>